<dbReference type="PANTHER" id="PTHR43289">
    <property type="entry name" value="MITOGEN-ACTIVATED PROTEIN KINASE KINASE KINASE 20-RELATED"/>
    <property type="match status" value="1"/>
</dbReference>
<name>A0ABV7HCW9_9GAMM</name>
<feature type="region of interest" description="Disordered" evidence="6">
    <location>
        <begin position="1"/>
        <end position="34"/>
    </location>
</feature>
<sequence>MTDKKVAKNVEATESKTQATPTSSESTVTDIDNDKTQADLNRSISKKVPVKSLEGQCIKDRYLLESKIGSGGMSDIYRAKDLLLERAGIKDGYIAIKVLQPEFVKQPEALQLLMKEADKTRRLSHPNIIRLYDVDSDGDIHFLIMEYLDGETLDQIIKRSKPKGLKLKGAIKLLEQISAALTYAHQQGIVHTDLKPANIILTRNGHIKLLDFGVAQAVQVNQDQYSADSNQLTSVNGGYTPAYASPQLLEGSAPSFKDDVFSFACLAYELLTSKHPYDRLPANKAKEQKKTTKKPSHLNASQWKCLQKALHLDDKDRTQDISTIIKSFSANPWPKVALAAGFVGSIGVASWFTYQQHLELDSIQAELAKRVAHSEFIEGLTQIPSNQFLNQLQDLDTITATEKQGLLRAHGPALIESYEKKVDQALNDGEHEYPNYPKAEKLLNEILDFYPDSHILTKQAITVTRGKQAAIQALDERLHASLRKGNYDRTGSGIFYLLEELKYIDNNYRPIPTSIESKVYQKQFNSAMKSHDVSKLESLIDVGNVFFSKTESVAELLALGQQLKQAITELSAYSKQISEGQELDYPYQAATVFYKDSFETLTSKVSATTQVSSMDKLYKEVETLSQDLPDNFPPLISIRKAMADKYLNLADILLKKRKVKTANRVMKRANELISSTNI</sequence>
<keyword evidence="2 5" id="KW-0547">Nucleotide-binding</keyword>
<feature type="binding site" evidence="5">
    <location>
        <position position="97"/>
    </location>
    <ligand>
        <name>ATP</name>
        <dbReference type="ChEBI" id="CHEBI:30616"/>
    </ligand>
</feature>
<keyword evidence="9" id="KW-1185">Reference proteome</keyword>
<evidence type="ECO:0000256" key="3">
    <source>
        <dbReference type="ARBA" id="ARBA00022777"/>
    </source>
</evidence>
<dbReference type="EC" id="2.7.11.1" evidence="8"/>
<dbReference type="Pfam" id="PF00069">
    <property type="entry name" value="Pkinase"/>
    <property type="match status" value="1"/>
</dbReference>
<evidence type="ECO:0000256" key="6">
    <source>
        <dbReference type="SAM" id="MobiDB-lite"/>
    </source>
</evidence>
<evidence type="ECO:0000313" key="9">
    <source>
        <dbReference type="Proteomes" id="UP001595476"/>
    </source>
</evidence>
<dbReference type="PANTHER" id="PTHR43289:SF6">
    <property type="entry name" value="SERINE_THREONINE-PROTEIN KINASE NEKL-3"/>
    <property type="match status" value="1"/>
</dbReference>
<dbReference type="InterPro" id="IPR008271">
    <property type="entry name" value="Ser/Thr_kinase_AS"/>
</dbReference>
<keyword evidence="3 8" id="KW-0418">Kinase</keyword>
<comment type="caution">
    <text evidence="8">The sequence shown here is derived from an EMBL/GenBank/DDBJ whole genome shotgun (WGS) entry which is preliminary data.</text>
</comment>
<dbReference type="CDD" id="cd14014">
    <property type="entry name" value="STKc_PknB_like"/>
    <property type="match status" value="1"/>
</dbReference>
<dbReference type="SUPFAM" id="SSF56112">
    <property type="entry name" value="Protein kinase-like (PK-like)"/>
    <property type="match status" value="1"/>
</dbReference>
<dbReference type="GO" id="GO:0004674">
    <property type="term" value="F:protein serine/threonine kinase activity"/>
    <property type="evidence" value="ECO:0007669"/>
    <property type="project" value="UniProtKB-EC"/>
</dbReference>
<evidence type="ECO:0000256" key="2">
    <source>
        <dbReference type="ARBA" id="ARBA00022741"/>
    </source>
</evidence>
<gene>
    <name evidence="8" type="ORF">ACFOEK_11960</name>
</gene>
<dbReference type="InterPro" id="IPR000719">
    <property type="entry name" value="Prot_kinase_dom"/>
</dbReference>
<dbReference type="Proteomes" id="UP001595476">
    <property type="component" value="Unassembled WGS sequence"/>
</dbReference>
<accession>A0ABV7HCW9</accession>
<dbReference type="SMART" id="SM00220">
    <property type="entry name" value="S_TKc"/>
    <property type="match status" value="1"/>
</dbReference>
<dbReference type="PROSITE" id="PS00108">
    <property type="entry name" value="PROTEIN_KINASE_ST"/>
    <property type="match status" value="1"/>
</dbReference>
<dbReference type="EMBL" id="JBHRSZ010000004">
    <property type="protein sequence ID" value="MFC3151744.1"/>
    <property type="molecule type" value="Genomic_DNA"/>
</dbReference>
<dbReference type="Gene3D" id="3.30.200.20">
    <property type="entry name" value="Phosphorylase Kinase, domain 1"/>
    <property type="match status" value="1"/>
</dbReference>
<protein>
    <submittedName>
        <fullName evidence="8">Serine/threonine-protein kinase</fullName>
        <ecNumber evidence="8">2.7.11.1</ecNumber>
    </submittedName>
</protein>
<evidence type="ECO:0000256" key="4">
    <source>
        <dbReference type="ARBA" id="ARBA00022840"/>
    </source>
</evidence>
<dbReference type="PROSITE" id="PS00107">
    <property type="entry name" value="PROTEIN_KINASE_ATP"/>
    <property type="match status" value="1"/>
</dbReference>
<evidence type="ECO:0000313" key="8">
    <source>
        <dbReference type="EMBL" id="MFC3151744.1"/>
    </source>
</evidence>
<reference evidence="9" key="1">
    <citation type="journal article" date="2019" name="Int. J. Syst. Evol. Microbiol.">
        <title>The Global Catalogue of Microorganisms (GCM) 10K type strain sequencing project: providing services to taxonomists for standard genome sequencing and annotation.</title>
        <authorList>
            <consortium name="The Broad Institute Genomics Platform"/>
            <consortium name="The Broad Institute Genome Sequencing Center for Infectious Disease"/>
            <person name="Wu L."/>
            <person name="Ma J."/>
        </authorList>
    </citation>
    <scope>NUCLEOTIDE SEQUENCE [LARGE SCALE GENOMIC DNA]</scope>
    <source>
        <strain evidence="9">KCTC 52438</strain>
    </source>
</reference>
<keyword evidence="1 8" id="KW-0808">Transferase</keyword>
<evidence type="ECO:0000256" key="5">
    <source>
        <dbReference type="PROSITE-ProRule" id="PRU10141"/>
    </source>
</evidence>
<dbReference type="RefSeq" id="WP_386721079.1">
    <property type="nucleotide sequence ID" value="NZ_JBHRSZ010000004.1"/>
</dbReference>
<feature type="compositionally biased region" description="Basic and acidic residues" evidence="6">
    <location>
        <begin position="1"/>
        <end position="14"/>
    </location>
</feature>
<dbReference type="InterPro" id="IPR011009">
    <property type="entry name" value="Kinase-like_dom_sf"/>
</dbReference>
<dbReference type="Gene3D" id="1.10.510.10">
    <property type="entry name" value="Transferase(Phosphotransferase) domain 1"/>
    <property type="match status" value="1"/>
</dbReference>
<proteinExistence type="predicted"/>
<organism evidence="8 9">
    <name type="scientific">Litoribrevibacter euphylliae</name>
    <dbReference type="NCBI Taxonomy" id="1834034"/>
    <lineage>
        <taxon>Bacteria</taxon>
        <taxon>Pseudomonadati</taxon>
        <taxon>Pseudomonadota</taxon>
        <taxon>Gammaproteobacteria</taxon>
        <taxon>Oceanospirillales</taxon>
        <taxon>Oceanospirillaceae</taxon>
        <taxon>Litoribrevibacter</taxon>
    </lineage>
</organism>
<feature type="domain" description="Protein kinase" evidence="7">
    <location>
        <begin position="62"/>
        <end position="334"/>
    </location>
</feature>
<evidence type="ECO:0000259" key="7">
    <source>
        <dbReference type="PROSITE" id="PS50011"/>
    </source>
</evidence>
<keyword evidence="4 5" id="KW-0067">ATP-binding</keyword>
<feature type="compositionally biased region" description="Polar residues" evidence="6">
    <location>
        <begin position="15"/>
        <end position="30"/>
    </location>
</feature>
<evidence type="ECO:0000256" key="1">
    <source>
        <dbReference type="ARBA" id="ARBA00022679"/>
    </source>
</evidence>
<dbReference type="InterPro" id="IPR017441">
    <property type="entry name" value="Protein_kinase_ATP_BS"/>
</dbReference>
<dbReference type="PROSITE" id="PS50011">
    <property type="entry name" value="PROTEIN_KINASE_DOM"/>
    <property type="match status" value="1"/>
</dbReference>